<organism evidence="3 4">
    <name type="scientific">Naegleria lovaniensis</name>
    <name type="common">Amoeba</name>
    <dbReference type="NCBI Taxonomy" id="51637"/>
    <lineage>
        <taxon>Eukaryota</taxon>
        <taxon>Discoba</taxon>
        <taxon>Heterolobosea</taxon>
        <taxon>Tetramitia</taxon>
        <taxon>Eutetramitia</taxon>
        <taxon>Vahlkampfiidae</taxon>
        <taxon>Naegleria</taxon>
    </lineage>
</organism>
<keyword evidence="1" id="KW-0175">Coiled coil</keyword>
<name>A0AA88KDH3_NAELO</name>
<feature type="compositionally biased region" description="Polar residues" evidence="2">
    <location>
        <begin position="29"/>
        <end position="44"/>
    </location>
</feature>
<gene>
    <name evidence="3" type="ORF">C9374_011212</name>
</gene>
<sequence>MKRPSSRSGSFSSTSPASSSGSSNARSSLNGIISVQRIKNTANENPYIDEDEDLKYHNYSERKLKQPIGQTIMELSNSSTMKNTTRKSQNASLNGSSSAIPPSNGPQSESITKSSFKTKEETILEEEYIRNLQKQINLLSTELDLQKKVNQERERKMAEKTDALEDPILTLKKKFAEKDEINHHYIEKFQQEIADRENTIVKLKEKYKKWKNKNVQERESAKQEIRSLHEKYVPEVIKLEKQVDMLQLRLKQEQTENERKNEDAKQFLKEIGEITKQVDFLKMQKDQTEKQLQPLMDELSQVKKELLSYNTDRDKDKNEIESLKGRLSKYEKEWEDAVHQLKKKELETKQLELDKELLCAERDKVKEQVVTLNNKNNELDTQITKLQTKLNETQWI</sequence>
<feature type="region of interest" description="Disordered" evidence="2">
    <location>
        <begin position="75"/>
        <end position="117"/>
    </location>
</feature>
<reference evidence="3 4" key="1">
    <citation type="journal article" date="2018" name="BMC Genomics">
        <title>The genome of Naegleria lovaniensis, the basis for a comparative approach to unravel pathogenicity factors of the human pathogenic amoeba N. fowleri.</title>
        <authorList>
            <person name="Liechti N."/>
            <person name="Schurch N."/>
            <person name="Bruggmann R."/>
            <person name="Wittwer M."/>
        </authorList>
    </citation>
    <scope>NUCLEOTIDE SEQUENCE [LARGE SCALE GENOMIC DNA]</scope>
    <source>
        <strain evidence="3 4">ATCC 30569</strain>
    </source>
</reference>
<evidence type="ECO:0000313" key="3">
    <source>
        <dbReference type="EMBL" id="KAG2374133.1"/>
    </source>
</evidence>
<dbReference type="AlphaFoldDB" id="A0AA88KDH3"/>
<evidence type="ECO:0000256" key="2">
    <source>
        <dbReference type="SAM" id="MobiDB-lite"/>
    </source>
</evidence>
<dbReference type="GeneID" id="68103666"/>
<comment type="caution">
    <text evidence="3">The sequence shown here is derived from an EMBL/GenBank/DDBJ whole genome shotgun (WGS) entry which is preliminary data.</text>
</comment>
<accession>A0AA88KDH3</accession>
<evidence type="ECO:0000313" key="4">
    <source>
        <dbReference type="Proteomes" id="UP000816034"/>
    </source>
</evidence>
<feature type="compositionally biased region" description="Low complexity" evidence="2">
    <location>
        <begin position="1"/>
        <end position="28"/>
    </location>
</feature>
<dbReference type="EMBL" id="PYSW02000048">
    <property type="protein sequence ID" value="KAG2374133.1"/>
    <property type="molecule type" value="Genomic_DNA"/>
</dbReference>
<keyword evidence="4" id="KW-1185">Reference proteome</keyword>
<feature type="region of interest" description="Disordered" evidence="2">
    <location>
        <begin position="1"/>
        <end position="54"/>
    </location>
</feature>
<dbReference type="Proteomes" id="UP000816034">
    <property type="component" value="Unassembled WGS sequence"/>
</dbReference>
<feature type="compositionally biased region" description="Polar residues" evidence="2">
    <location>
        <begin position="75"/>
        <end position="115"/>
    </location>
</feature>
<protein>
    <submittedName>
        <fullName evidence="3">Uncharacterized protein</fullName>
    </submittedName>
</protein>
<proteinExistence type="predicted"/>
<feature type="coiled-coil region" evidence="1">
    <location>
        <begin position="186"/>
        <end position="389"/>
    </location>
</feature>
<evidence type="ECO:0000256" key="1">
    <source>
        <dbReference type="SAM" id="Coils"/>
    </source>
</evidence>
<dbReference type="RefSeq" id="XP_044543307.1">
    <property type="nucleotide sequence ID" value="XM_044686843.1"/>
</dbReference>